<evidence type="ECO:0000259" key="1">
    <source>
        <dbReference type="Pfam" id="PF08670"/>
    </source>
</evidence>
<dbReference type="AlphaFoldDB" id="A0A7G5C6U2"/>
<evidence type="ECO:0000313" key="2">
    <source>
        <dbReference type="EMBL" id="QMV44926.1"/>
    </source>
</evidence>
<keyword evidence="3" id="KW-1185">Reference proteome</keyword>
<dbReference type="Proteomes" id="UP000515679">
    <property type="component" value="Chromosome"/>
</dbReference>
<dbReference type="KEGG" id="cchl:FPL14_07205"/>
<dbReference type="InterPro" id="IPR013978">
    <property type="entry name" value="MEKHLA"/>
</dbReference>
<reference evidence="2 3" key="1">
    <citation type="submission" date="2019-07" db="EMBL/GenBank/DDBJ databases">
        <authorList>
            <person name="Kim J.K."/>
            <person name="Cheong H.-M."/>
            <person name="Choi Y."/>
            <person name="Hwang K.J."/>
            <person name="Lee S."/>
            <person name="Choi C."/>
        </authorList>
    </citation>
    <scope>NUCLEOTIDE SEQUENCE [LARGE SCALE GENOMIC DNA]</scope>
    <source>
        <strain evidence="2 3">KS 22</strain>
    </source>
</reference>
<dbReference type="EMBL" id="CP041969">
    <property type="protein sequence ID" value="QMV44926.1"/>
    <property type="molecule type" value="Genomic_DNA"/>
</dbReference>
<proteinExistence type="predicted"/>
<accession>A0A7G5C6U2</accession>
<evidence type="ECO:0000313" key="3">
    <source>
        <dbReference type="Proteomes" id="UP000515679"/>
    </source>
</evidence>
<gene>
    <name evidence="2" type="ORF">FPL14_07205</name>
</gene>
<name>A0A7G5C6U2_9BACL</name>
<protein>
    <submittedName>
        <fullName evidence="2">MEKHLA domain-containing protein</fullName>
    </submittedName>
</protein>
<dbReference type="Pfam" id="PF08670">
    <property type="entry name" value="MEKHLA"/>
    <property type="match status" value="1"/>
</dbReference>
<feature type="domain" description="MEKHLA" evidence="1">
    <location>
        <begin position="2"/>
        <end position="129"/>
    </location>
</feature>
<sequence length="131" mass="14859">MTGRNLLEYDPQTVTASEALNRAPFVLLSHGTEPDPVLNYGNNAALALWEMSWEEFTSTPSRLTAEAALQSQREQLLEDTQRQGYSDGYYGIRISKSGIRFEIQNVLLWNIVDDAGEFRGQAAVFTKWERK</sequence>
<organism evidence="2 3">
    <name type="scientific">Cohnella cholangitidis</name>
    <dbReference type="NCBI Taxonomy" id="2598458"/>
    <lineage>
        <taxon>Bacteria</taxon>
        <taxon>Bacillati</taxon>
        <taxon>Bacillota</taxon>
        <taxon>Bacilli</taxon>
        <taxon>Bacillales</taxon>
        <taxon>Paenibacillaceae</taxon>
        <taxon>Cohnella</taxon>
    </lineage>
</organism>